<dbReference type="CDD" id="cd01854">
    <property type="entry name" value="YjeQ_EngC"/>
    <property type="match status" value="1"/>
</dbReference>
<dbReference type="RefSeq" id="WP_344717866.1">
    <property type="nucleotide sequence ID" value="NZ_BAAAYG010000002.1"/>
</dbReference>
<keyword evidence="4" id="KW-1185">Reference proteome</keyword>
<gene>
    <name evidence="3" type="primary">rsgA</name>
    <name evidence="3" type="ORF">GCM10020260_05360</name>
</gene>
<dbReference type="PANTHER" id="PTHR32120">
    <property type="entry name" value="SMALL RIBOSOMAL SUBUNIT BIOGENESIS GTPASE RSGA"/>
    <property type="match status" value="1"/>
</dbReference>
<reference evidence="4" key="1">
    <citation type="journal article" date="2019" name="Int. J. Syst. Evol. Microbiol.">
        <title>The Global Catalogue of Microorganisms (GCM) 10K type strain sequencing project: providing services to taxonomists for standard genome sequencing and annotation.</title>
        <authorList>
            <consortium name="The Broad Institute Genomics Platform"/>
            <consortium name="The Broad Institute Genome Sequencing Center for Infectious Disease"/>
            <person name="Wu L."/>
            <person name="Ma J."/>
        </authorList>
    </citation>
    <scope>NUCLEOTIDE SEQUENCE [LARGE SCALE GENOMIC DNA]</scope>
    <source>
        <strain evidence="4">JCM 11483</strain>
    </source>
</reference>
<dbReference type="Proteomes" id="UP001501736">
    <property type="component" value="Unassembled WGS sequence"/>
</dbReference>
<sequence>MSRRWSDFDESDVKVRPNKRGSRPRTKESPDHPDAELGRVITVDRGRYRVHMHRADDGERLVTAVRAKALRRSPIVPGDVVALVGDTSGGEGTLARLVRIEERATLLRRSADDTDDAERVVVANADQLLIVVAAADPAPRTGFIDRALVAAFEAGIEPILLITKADLAADPADPAGLLAHYAELSLTTVVSRRRDAESDAGAGDDAGEDADADADALDEQAVARLHTLLDGHVTAMIGHSGVGKSTMVNALTGAERATGGVNDVTGRGRHTSSSAVALRLRTAGEVSSSAGADEAGSAAGVSWIIDTPGVRSFGLAHVDPDGVLAAFEDLVEGSADCEPGCAHESPQGGCALDAWVAAGRAGDHGPARLASLRGLLSSLAGSAEEQDEKRLGSSP</sequence>
<dbReference type="Gene3D" id="3.40.50.300">
    <property type="entry name" value="P-loop containing nucleotide triphosphate hydrolases"/>
    <property type="match status" value="1"/>
</dbReference>
<comment type="caution">
    <text evidence="3">The sequence shown here is derived from an EMBL/GenBank/DDBJ whole genome shotgun (WGS) entry which is preliminary data.</text>
</comment>
<dbReference type="PROSITE" id="PS50936">
    <property type="entry name" value="ENGC_GTPASE"/>
    <property type="match status" value="1"/>
</dbReference>
<feature type="region of interest" description="Disordered" evidence="1">
    <location>
        <begin position="1"/>
        <end position="37"/>
    </location>
</feature>
<name>A0ABP6R8G0_9MICC</name>
<accession>A0ABP6R8G0</accession>
<feature type="compositionally biased region" description="Basic and acidic residues" evidence="1">
    <location>
        <begin position="1"/>
        <end position="15"/>
    </location>
</feature>
<dbReference type="InterPro" id="IPR010914">
    <property type="entry name" value="RsgA_GTPase_dom"/>
</dbReference>
<organism evidence="3 4">
    <name type="scientific">Nesterenkonia halobia</name>
    <dbReference type="NCBI Taxonomy" id="37922"/>
    <lineage>
        <taxon>Bacteria</taxon>
        <taxon>Bacillati</taxon>
        <taxon>Actinomycetota</taxon>
        <taxon>Actinomycetes</taxon>
        <taxon>Micrococcales</taxon>
        <taxon>Micrococcaceae</taxon>
        <taxon>Nesterenkonia</taxon>
    </lineage>
</organism>
<dbReference type="InterPro" id="IPR004881">
    <property type="entry name" value="Ribosome_biogen_GTPase_RsgA"/>
</dbReference>
<feature type="compositionally biased region" description="Basic and acidic residues" evidence="1">
    <location>
        <begin position="25"/>
        <end position="37"/>
    </location>
</feature>
<evidence type="ECO:0000313" key="3">
    <source>
        <dbReference type="EMBL" id="GAA3280731.1"/>
    </source>
</evidence>
<dbReference type="SUPFAM" id="SSF52540">
    <property type="entry name" value="P-loop containing nucleoside triphosphate hydrolases"/>
    <property type="match status" value="1"/>
</dbReference>
<proteinExistence type="predicted"/>
<evidence type="ECO:0000313" key="4">
    <source>
        <dbReference type="Proteomes" id="UP001501736"/>
    </source>
</evidence>
<feature type="domain" description="EngC GTPase" evidence="2">
    <location>
        <begin position="123"/>
        <end position="293"/>
    </location>
</feature>
<dbReference type="PANTHER" id="PTHR32120:SF11">
    <property type="entry name" value="SMALL RIBOSOMAL SUBUNIT BIOGENESIS GTPASE RSGA 1, MITOCHONDRIAL-RELATED"/>
    <property type="match status" value="1"/>
</dbReference>
<evidence type="ECO:0000259" key="2">
    <source>
        <dbReference type="PROSITE" id="PS50936"/>
    </source>
</evidence>
<protein>
    <submittedName>
        <fullName evidence="3">Ribosome small subunit-dependent GTPase A</fullName>
    </submittedName>
</protein>
<dbReference type="InterPro" id="IPR027417">
    <property type="entry name" value="P-loop_NTPase"/>
</dbReference>
<dbReference type="EMBL" id="BAAAYG010000002">
    <property type="protein sequence ID" value="GAA3280731.1"/>
    <property type="molecule type" value="Genomic_DNA"/>
</dbReference>
<dbReference type="Pfam" id="PF03193">
    <property type="entry name" value="RsgA_GTPase"/>
    <property type="match status" value="2"/>
</dbReference>
<evidence type="ECO:0000256" key="1">
    <source>
        <dbReference type="SAM" id="MobiDB-lite"/>
    </source>
</evidence>